<name>A0ABR4K1F6_9EURO</name>
<evidence type="ECO:0000313" key="2">
    <source>
        <dbReference type="Proteomes" id="UP001610446"/>
    </source>
</evidence>
<dbReference type="EMBL" id="JBFXLU010000065">
    <property type="protein sequence ID" value="KAL2846156.1"/>
    <property type="molecule type" value="Genomic_DNA"/>
</dbReference>
<gene>
    <name evidence="1" type="ORF">BJY01DRAFT_247333</name>
</gene>
<organism evidence="1 2">
    <name type="scientific">Aspergillus pseudoustus</name>
    <dbReference type="NCBI Taxonomy" id="1810923"/>
    <lineage>
        <taxon>Eukaryota</taxon>
        <taxon>Fungi</taxon>
        <taxon>Dikarya</taxon>
        <taxon>Ascomycota</taxon>
        <taxon>Pezizomycotina</taxon>
        <taxon>Eurotiomycetes</taxon>
        <taxon>Eurotiomycetidae</taxon>
        <taxon>Eurotiales</taxon>
        <taxon>Aspergillaceae</taxon>
        <taxon>Aspergillus</taxon>
        <taxon>Aspergillus subgen. Nidulantes</taxon>
    </lineage>
</organism>
<protein>
    <submittedName>
        <fullName evidence="1">Uncharacterized protein</fullName>
    </submittedName>
</protein>
<accession>A0ABR4K1F6</accession>
<sequence length="155" mass="17421">MSDTSISFEENGVYILLTDVGEPIQFHWGLYLALSEEHGRVFHFVNNINTNHEWKFDSHLTTGIPNLKFLLVALKIAVMDRDLHEPLLTRLEAVSATPPISCRIWLMRSLEGLDNEGYIKLSATSKDVVGEGEMFAIENKLSKNQTTKQSSLSSA</sequence>
<comment type="caution">
    <text evidence="1">The sequence shown here is derived from an EMBL/GenBank/DDBJ whole genome shotgun (WGS) entry which is preliminary data.</text>
</comment>
<reference evidence="1 2" key="1">
    <citation type="submission" date="2024-07" db="EMBL/GenBank/DDBJ databases">
        <title>Section-level genome sequencing and comparative genomics of Aspergillus sections Usti and Cavernicolus.</title>
        <authorList>
            <consortium name="Lawrence Berkeley National Laboratory"/>
            <person name="Nybo J.L."/>
            <person name="Vesth T.C."/>
            <person name="Theobald S."/>
            <person name="Frisvad J.C."/>
            <person name="Larsen T.O."/>
            <person name="Kjaerboelling I."/>
            <person name="Rothschild-Mancinelli K."/>
            <person name="Lyhne E.K."/>
            <person name="Kogle M.E."/>
            <person name="Barry K."/>
            <person name="Clum A."/>
            <person name="Na H."/>
            <person name="Ledsgaard L."/>
            <person name="Lin J."/>
            <person name="Lipzen A."/>
            <person name="Kuo A."/>
            <person name="Riley R."/>
            <person name="Mondo S."/>
            <person name="Labutti K."/>
            <person name="Haridas S."/>
            <person name="Pangalinan J."/>
            <person name="Salamov A.A."/>
            <person name="Simmons B.A."/>
            <person name="Magnuson J.K."/>
            <person name="Chen J."/>
            <person name="Drula E."/>
            <person name="Henrissat B."/>
            <person name="Wiebenga A."/>
            <person name="Lubbers R.J."/>
            <person name="Gomes A.C."/>
            <person name="Makela M.R."/>
            <person name="Stajich J."/>
            <person name="Grigoriev I.V."/>
            <person name="Mortensen U.H."/>
            <person name="De Vries R.P."/>
            <person name="Baker S.E."/>
            <person name="Andersen M.R."/>
        </authorList>
    </citation>
    <scope>NUCLEOTIDE SEQUENCE [LARGE SCALE GENOMIC DNA]</scope>
    <source>
        <strain evidence="1 2">CBS 123904</strain>
    </source>
</reference>
<proteinExistence type="predicted"/>
<evidence type="ECO:0000313" key="1">
    <source>
        <dbReference type="EMBL" id="KAL2846156.1"/>
    </source>
</evidence>
<dbReference type="Proteomes" id="UP001610446">
    <property type="component" value="Unassembled WGS sequence"/>
</dbReference>
<keyword evidence="2" id="KW-1185">Reference proteome</keyword>